<comment type="caution">
    <text evidence="1">The sequence shown here is derived from an EMBL/GenBank/DDBJ whole genome shotgun (WGS) entry which is preliminary data.</text>
</comment>
<protein>
    <submittedName>
        <fullName evidence="1">Uncharacterized protein</fullName>
    </submittedName>
</protein>
<dbReference type="AlphaFoldDB" id="A0A4Y2B7S7"/>
<proteinExistence type="predicted"/>
<gene>
    <name evidence="1" type="ORF">AVEN_270581_1</name>
</gene>
<keyword evidence="2" id="KW-1185">Reference proteome</keyword>
<evidence type="ECO:0000313" key="2">
    <source>
        <dbReference type="Proteomes" id="UP000499080"/>
    </source>
</evidence>
<dbReference type="Proteomes" id="UP000499080">
    <property type="component" value="Unassembled WGS sequence"/>
</dbReference>
<dbReference type="EMBL" id="BGPR01000052">
    <property type="protein sequence ID" value="GBL87336.1"/>
    <property type="molecule type" value="Genomic_DNA"/>
</dbReference>
<organism evidence="1 2">
    <name type="scientific">Araneus ventricosus</name>
    <name type="common">Orbweaver spider</name>
    <name type="synonym">Epeira ventricosa</name>
    <dbReference type="NCBI Taxonomy" id="182803"/>
    <lineage>
        <taxon>Eukaryota</taxon>
        <taxon>Metazoa</taxon>
        <taxon>Ecdysozoa</taxon>
        <taxon>Arthropoda</taxon>
        <taxon>Chelicerata</taxon>
        <taxon>Arachnida</taxon>
        <taxon>Araneae</taxon>
        <taxon>Araneomorphae</taxon>
        <taxon>Entelegynae</taxon>
        <taxon>Araneoidea</taxon>
        <taxon>Araneidae</taxon>
        <taxon>Araneus</taxon>
    </lineage>
</organism>
<evidence type="ECO:0000313" key="1">
    <source>
        <dbReference type="EMBL" id="GBL87336.1"/>
    </source>
</evidence>
<name>A0A4Y2B7S7_ARAVE</name>
<reference evidence="1 2" key="1">
    <citation type="journal article" date="2019" name="Sci. Rep.">
        <title>Orb-weaving spider Araneus ventricosus genome elucidates the spidroin gene catalogue.</title>
        <authorList>
            <person name="Kono N."/>
            <person name="Nakamura H."/>
            <person name="Ohtoshi R."/>
            <person name="Moran D.A.P."/>
            <person name="Shinohara A."/>
            <person name="Yoshida Y."/>
            <person name="Fujiwara M."/>
            <person name="Mori M."/>
            <person name="Tomita M."/>
            <person name="Arakawa K."/>
        </authorList>
    </citation>
    <scope>NUCLEOTIDE SEQUENCE [LARGE SCALE GENOMIC DNA]</scope>
</reference>
<accession>A0A4Y2B7S7</accession>
<sequence length="119" mass="14257">MYNLEMEEMVQPDQINMIKSMTWNRMRFKRTYDMALDFTSLTRYTTSSPFGNIFLVARPMETISNQLYCSLYSWVEYIMKDLGNRGSIYRRIDDTPSEQTSDIFQSSHHRTVQRPFLKL</sequence>